<feature type="region of interest" description="Disordered" evidence="1">
    <location>
        <begin position="86"/>
        <end position="120"/>
    </location>
</feature>
<evidence type="ECO:0000256" key="2">
    <source>
        <dbReference type="SAM" id="SignalP"/>
    </source>
</evidence>
<evidence type="ECO:0000313" key="4">
    <source>
        <dbReference type="EMBL" id="WTW66915.1"/>
    </source>
</evidence>
<feature type="region of interest" description="Disordered" evidence="1">
    <location>
        <begin position="144"/>
        <end position="175"/>
    </location>
</feature>
<gene>
    <name evidence="4" type="ORF">OG398_00835</name>
</gene>
<feature type="chain" id="PRO_5043748933" evidence="2">
    <location>
        <begin position="31"/>
        <end position="982"/>
    </location>
</feature>
<dbReference type="EMBL" id="CP108313">
    <property type="protein sequence ID" value="WTW66915.1"/>
    <property type="molecule type" value="Genomic_DNA"/>
</dbReference>
<dbReference type="GO" id="GO:0003993">
    <property type="term" value="F:acid phosphatase activity"/>
    <property type="evidence" value="ECO:0007669"/>
    <property type="project" value="InterPro"/>
</dbReference>
<feature type="region of interest" description="Disordered" evidence="1">
    <location>
        <begin position="52"/>
        <end position="72"/>
    </location>
</feature>
<name>A0AAU2VIQ1_9ACTN</name>
<dbReference type="SUPFAM" id="SSF49785">
    <property type="entry name" value="Galactose-binding domain-like"/>
    <property type="match status" value="1"/>
</dbReference>
<feature type="signal peptide" evidence="2">
    <location>
        <begin position="1"/>
        <end position="30"/>
    </location>
</feature>
<dbReference type="Gene3D" id="2.60.120.260">
    <property type="entry name" value="Galactose-binding domain-like"/>
    <property type="match status" value="2"/>
</dbReference>
<dbReference type="GO" id="GO:0030288">
    <property type="term" value="C:outer membrane-bounded periplasmic space"/>
    <property type="evidence" value="ECO:0007669"/>
    <property type="project" value="InterPro"/>
</dbReference>
<sequence length="982" mass="103681">MFSRRGQDAGAGVVVAALVAAALVAGTGPAAPAASAGPAGTASAEAGGYWATSYEPGTPRPAGFPARGRARNLRGETTEVTTTVRDVRSGHPNDTSAQEGVTSLADQDSGTKWYARDSGRPTGEKPVYAIYTLRTPAAVTGYSLTSANDAPPRDPAAWTVLGSDSDSAAPDADDSSWHVLDQQKEQRFGARGQTDFYPVTATHAYRHYELRVTDNCADRCQGPAADRSKLQLADWTLRSSAGSTPSGLGARVENADSVGAADGSAALRYAGRVLAPGPASSTVVLRSGLDIPLVRGSKLGYAIRPDDAASAHVALDILYTDPDGRHPRTREVRAVNTKPIPGEWNTVSADLGALAGKHVSEILLRYDDAHAKSGSGPSGWIDDVSIGKAVVDASTSWSYLDTPDVDPARGNEDRTAWTRTGFDVGDVPWKTATGPFGAKNDGTDLGDGFPVRTKLRLRKDAGDSAGDSTEAYFFRTSFSMDRASLDAISGLVGTVVYDDTVTVYLNGRRIAGHGDGKITKNLQYETPDGTSGEGDPVTARFAVPASALRTGTNTLAVEVHQCDSTSSDIYFGPGPLAQTTGSLPFTDEQLGTSYASDTQPAAPGGGDYFTWLLRSFDAARNEPSLMGANEVLPKGTTYGELTAIDDRTVVDINNAPSGPADPQVHKALVDGANSPYRTMADGLGTTLGRLYEQALKNGELPKTEALLSGRIEHTPDSSADWYQTAKNNYQYKRPFVRMGFTEEQGLIKPWDSPGGYAGLAGDGSFPSGHTSHGYAQGIVLATMLPELAPQILARASEYGNNRVLLSFHYPTDIMGGRIVGEKTAQLRWSDPEFRTLLEQARTELRAVLVQKCRETGAGDSLTRCAGRGVSYLPTAEALTVYKQRMTYGFPHIGAEGRPPAVPEGAEDLLRTSHPNLTGAQRRAVLAATQIPSGSALDEQGDGGSWQRIDLAGAMAAKVTAHHDGTLTVDGVRVNAEGTRTGE</sequence>
<dbReference type="SUPFAM" id="SSF48317">
    <property type="entry name" value="Acid phosphatase/Vanadium-dependent haloperoxidase"/>
    <property type="match status" value="1"/>
</dbReference>
<feature type="compositionally biased region" description="Low complexity" evidence="1">
    <location>
        <begin position="56"/>
        <end position="67"/>
    </location>
</feature>
<dbReference type="InterPro" id="IPR000326">
    <property type="entry name" value="PAP2/HPO"/>
</dbReference>
<dbReference type="Pfam" id="PF01569">
    <property type="entry name" value="PAP2"/>
    <property type="match status" value="1"/>
</dbReference>
<dbReference type="InterPro" id="IPR006311">
    <property type="entry name" value="TAT_signal"/>
</dbReference>
<dbReference type="InterPro" id="IPR008979">
    <property type="entry name" value="Galactose-bd-like_sf"/>
</dbReference>
<reference evidence="4" key="1">
    <citation type="submission" date="2022-10" db="EMBL/GenBank/DDBJ databases">
        <title>The complete genomes of actinobacterial strains from the NBC collection.</title>
        <authorList>
            <person name="Joergensen T.S."/>
            <person name="Alvarez Arevalo M."/>
            <person name="Sterndorff E.B."/>
            <person name="Faurdal D."/>
            <person name="Vuksanovic O."/>
            <person name="Mourched A.-S."/>
            <person name="Charusanti P."/>
            <person name="Shaw S."/>
            <person name="Blin K."/>
            <person name="Weber T."/>
        </authorList>
    </citation>
    <scope>NUCLEOTIDE SEQUENCE</scope>
    <source>
        <strain evidence="4">NBC_00008</strain>
    </source>
</reference>
<accession>A0AAU2VIQ1</accession>
<dbReference type="PROSITE" id="PS51318">
    <property type="entry name" value="TAT"/>
    <property type="match status" value="1"/>
</dbReference>
<evidence type="ECO:0000256" key="1">
    <source>
        <dbReference type="SAM" id="MobiDB-lite"/>
    </source>
</evidence>
<dbReference type="InterPro" id="IPR001011">
    <property type="entry name" value="Acid_Pase_classA_bac"/>
</dbReference>
<keyword evidence="2" id="KW-0732">Signal</keyword>
<evidence type="ECO:0000259" key="3">
    <source>
        <dbReference type="SMART" id="SM00014"/>
    </source>
</evidence>
<organism evidence="4">
    <name type="scientific">Streptomyces sp. NBC_00008</name>
    <dbReference type="NCBI Taxonomy" id="2903610"/>
    <lineage>
        <taxon>Bacteria</taxon>
        <taxon>Bacillati</taxon>
        <taxon>Actinomycetota</taxon>
        <taxon>Actinomycetes</taxon>
        <taxon>Kitasatosporales</taxon>
        <taxon>Streptomycetaceae</taxon>
        <taxon>Streptomyces</taxon>
    </lineage>
</organism>
<dbReference type="SMART" id="SM00014">
    <property type="entry name" value="acidPPc"/>
    <property type="match status" value="1"/>
</dbReference>
<dbReference type="AlphaFoldDB" id="A0AAU2VIQ1"/>
<dbReference type="CDD" id="cd03397">
    <property type="entry name" value="PAP2_acid_phosphatase"/>
    <property type="match status" value="1"/>
</dbReference>
<feature type="compositionally biased region" description="Polar residues" evidence="1">
    <location>
        <begin position="92"/>
        <end position="110"/>
    </location>
</feature>
<proteinExistence type="predicted"/>
<protein>
    <submittedName>
        <fullName evidence="4">Phosphatase PAP2 family protein</fullName>
    </submittedName>
</protein>
<feature type="domain" description="Phosphatidic acid phosphatase type 2/haloperoxidase" evidence="3">
    <location>
        <begin position="708"/>
        <end position="828"/>
    </location>
</feature>
<dbReference type="Gene3D" id="1.20.144.10">
    <property type="entry name" value="Phosphatidic acid phosphatase type 2/haloperoxidase"/>
    <property type="match status" value="1"/>
</dbReference>
<dbReference type="InterPro" id="IPR036938">
    <property type="entry name" value="PAP2/HPO_sf"/>
</dbReference>